<evidence type="ECO:0000256" key="9">
    <source>
        <dbReference type="ARBA" id="ARBA00023014"/>
    </source>
</evidence>
<dbReference type="Pfam" id="PF00384">
    <property type="entry name" value="Molybdopterin"/>
    <property type="match status" value="1"/>
</dbReference>
<dbReference type="GO" id="GO:0045333">
    <property type="term" value="P:cellular respiration"/>
    <property type="evidence" value="ECO:0007669"/>
    <property type="project" value="UniProtKB-ARBA"/>
</dbReference>
<keyword evidence="5" id="KW-0500">Molybdenum</keyword>
<keyword evidence="9" id="KW-0411">Iron-sulfur</keyword>
<gene>
    <name evidence="13" type="ORF">H261_07488</name>
</gene>
<accession>M2YC85</accession>
<dbReference type="CDD" id="cd02754">
    <property type="entry name" value="MopB_Nitrate-R-NapA-like"/>
    <property type="match status" value="1"/>
</dbReference>
<comment type="cofactor">
    <cofactor evidence="2">
        <name>[4Fe-4S] cluster</name>
        <dbReference type="ChEBI" id="CHEBI:49883"/>
    </cofactor>
</comment>
<evidence type="ECO:0000256" key="11">
    <source>
        <dbReference type="SAM" id="MobiDB-lite"/>
    </source>
</evidence>
<dbReference type="SUPFAM" id="SSF50692">
    <property type="entry name" value="ADC-like"/>
    <property type="match status" value="1"/>
</dbReference>
<feature type="compositionally biased region" description="Gly residues" evidence="11">
    <location>
        <begin position="842"/>
        <end position="851"/>
    </location>
</feature>
<dbReference type="SMART" id="SM00926">
    <property type="entry name" value="Molybdop_Fe4S4"/>
    <property type="match status" value="1"/>
</dbReference>
<evidence type="ECO:0000256" key="6">
    <source>
        <dbReference type="ARBA" id="ARBA00022723"/>
    </source>
</evidence>
<evidence type="ECO:0000256" key="10">
    <source>
        <dbReference type="ARBA" id="ARBA00023063"/>
    </source>
</evidence>
<proteinExistence type="inferred from homology"/>
<keyword evidence="10" id="KW-0534">Nitrate assimilation</keyword>
<dbReference type="PANTHER" id="PTHR43105">
    <property type="entry name" value="RESPIRATORY NITRATE REDUCTASE"/>
    <property type="match status" value="1"/>
</dbReference>
<dbReference type="GO" id="GO:0043546">
    <property type="term" value="F:molybdopterin cofactor binding"/>
    <property type="evidence" value="ECO:0007669"/>
    <property type="project" value="InterPro"/>
</dbReference>
<dbReference type="Pfam" id="PF04879">
    <property type="entry name" value="Molybdop_Fe4S4"/>
    <property type="match status" value="1"/>
</dbReference>
<dbReference type="Pfam" id="PF01568">
    <property type="entry name" value="Molydop_binding"/>
    <property type="match status" value="1"/>
</dbReference>
<keyword evidence="7" id="KW-0560">Oxidoreductase</keyword>
<dbReference type="InterPro" id="IPR006656">
    <property type="entry name" value="Mopterin_OxRdtase"/>
</dbReference>
<keyword evidence="14" id="KW-1185">Reference proteome</keyword>
<dbReference type="GO" id="GO:1990204">
    <property type="term" value="C:oxidoreductase complex"/>
    <property type="evidence" value="ECO:0007669"/>
    <property type="project" value="UniProtKB-ARBA"/>
</dbReference>
<feature type="region of interest" description="Disordered" evidence="11">
    <location>
        <begin position="834"/>
        <end position="868"/>
    </location>
</feature>
<dbReference type="InterPro" id="IPR009010">
    <property type="entry name" value="Asp_de-COase-like_dom_sf"/>
</dbReference>
<dbReference type="EMBL" id="AONQ01000015">
    <property type="protein sequence ID" value="EME70591.1"/>
    <property type="molecule type" value="Genomic_DNA"/>
</dbReference>
<name>M2YC85_9PROT</name>
<dbReference type="Proteomes" id="UP000011744">
    <property type="component" value="Unassembled WGS sequence"/>
</dbReference>
<dbReference type="InterPro" id="IPR050123">
    <property type="entry name" value="Prok_molybdopt-oxidoreductase"/>
</dbReference>
<dbReference type="Gene3D" id="3.40.228.10">
    <property type="entry name" value="Dimethylsulfoxide Reductase, domain 2"/>
    <property type="match status" value="1"/>
</dbReference>
<keyword evidence="8" id="KW-0408">Iron</keyword>
<reference evidence="13 14" key="1">
    <citation type="journal article" date="2014" name="Genome Announc.">
        <title>Draft Genome Sequence of Magnetospirillum sp. Strain SO-1, a Freshwater Magnetotactic Bacterium Isolated from the Ol'khovka River, Russia.</title>
        <authorList>
            <person name="Grouzdev D.S."/>
            <person name="Dziuba M.V."/>
            <person name="Sukhacheva M.S."/>
            <person name="Mardanov A.V."/>
            <person name="Beletskiy A.V."/>
            <person name="Kuznetsov B.B."/>
            <person name="Skryabin K.G."/>
        </authorList>
    </citation>
    <scope>NUCLEOTIDE SEQUENCE [LARGE SCALE GENOMIC DNA]</scope>
    <source>
        <strain evidence="13 14">SO-1</strain>
    </source>
</reference>
<evidence type="ECO:0000256" key="8">
    <source>
        <dbReference type="ARBA" id="ARBA00023004"/>
    </source>
</evidence>
<evidence type="ECO:0000256" key="4">
    <source>
        <dbReference type="ARBA" id="ARBA00022485"/>
    </source>
</evidence>
<dbReference type="InterPro" id="IPR006657">
    <property type="entry name" value="MoPterin_dinucl-bd_dom"/>
</dbReference>
<feature type="domain" description="4Fe-4S Mo/W bis-MGD-type" evidence="12">
    <location>
        <begin position="3"/>
        <end position="60"/>
    </location>
</feature>
<dbReference type="PROSITE" id="PS51669">
    <property type="entry name" value="4FE4S_MOW_BIS_MGD"/>
    <property type="match status" value="1"/>
</dbReference>
<dbReference type="RefSeq" id="WP_008615959.1">
    <property type="nucleotide sequence ID" value="NZ_AONQ01000015.1"/>
</dbReference>
<evidence type="ECO:0000259" key="12">
    <source>
        <dbReference type="PROSITE" id="PS51669"/>
    </source>
</evidence>
<dbReference type="InterPro" id="IPR006963">
    <property type="entry name" value="Mopterin_OxRdtase_4Fe-4S_dom"/>
</dbReference>
<dbReference type="Gene3D" id="2.20.25.90">
    <property type="entry name" value="ADC-like domains"/>
    <property type="match status" value="1"/>
</dbReference>
<evidence type="ECO:0000256" key="3">
    <source>
        <dbReference type="ARBA" id="ARBA00008747"/>
    </source>
</evidence>
<dbReference type="Gene3D" id="3.40.50.740">
    <property type="match status" value="2"/>
</dbReference>
<dbReference type="PATRIC" id="fig|1244869.3.peg.1514"/>
<organism evidence="13 14">
    <name type="scientific">Paramagnetospirillum caucaseum</name>
    <dbReference type="NCBI Taxonomy" id="1244869"/>
    <lineage>
        <taxon>Bacteria</taxon>
        <taxon>Pseudomonadati</taxon>
        <taxon>Pseudomonadota</taxon>
        <taxon>Alphaproteobacteria</taxon>
        <taxon>Rhodospirillales</taxon>
        <taxon>Magnetospirillaceae</taxon>
        <taxon>Paramagnetospirillum</taxon>
    </lineage>
</organism>
<dbReference type="AlphaFoldDB" id="M2YC85"/>
<evidence type="ECO:0000256" key="5">
    <source>
        <dbReference type="ARBA" id="ARBA00022505"/>
    </source>
</evidence>
<dbReference type="PROSITE" id="PS00551">
    <property type="entry name" value="MOLYBDOPTERIN_PROK_1"/>
    <property type="match status" value="1"/>
</dbReference>
<dbReference type="GO" id="GO:0046872">
    <property type="term" value="F:metal ion binding"/>
    <property type="evidence" value="ECO:0007669"/>
    <property type="project" value="UniProtKB-KW"/>
</dbReference>
<comment type="caution">
    <text evidence="13">The sequence shown here is derived from an EMBL/GenBank/DDBJ whole genome shotgun (WGS) entry which is preliminary data.</text>
</comment>
<evidence type="ECO:0000313" key="14">
    <source>
        <dbReference type="Proteomes" id="UP000011744"/>
    </source>
</evidence>
<comment type="similarity">
    <text evidence="3">Belongs to the prokaryotic molybdopterin-containing oxidoreductase family. NasA/NapA/NarB subfamily.</text>
</comment>
<dbReference type="CDD" id="cd02791">
    <property type="entry name" value="MopB_CT_Nitrate-R-NapA-like"/>
    <property type="match status" value="1"/>
</dbReference>
<comment type="cofactor">
    <cofactor evidence="1">
        <name>Mo-bis(molybdopterin guanine dinucleotide)</name>
        <dbReference type="ChEBI" id="CHEBI:60539"/>
    </cofactor>
</comment>
<evidence type="ECO:0000256" key="7">
    <source>
        <dbReference type="ARBA" id="ARBA00023002"/>
    </source>
</evidence>
<dbReference type="GO" id="GO:0051539">
    <property type="term" value="F:4 iron, 4 sulfur cluster binding"/>
    <property type="evidence" value="ECO:0007669"/>
    <property type="project" value="UniProtKB-KW"/>
</dbReference>
<dbReference type="InterPro" id="IPR041957">
    <property type="entry name" value="CT_Nitrate-R-NapA-like"/>
</dbReference>
<evidence type="ECO:0000256" key="2">
    <source>
        <dbReference type="ARBA" id="ARBA00001966"/>
    </source>
</evidence>
<dbReference type="STRING" id="1244869.H261_07488"/>
<dbReference type="GO" id="GO:0016020">
    <property type="term" value="C:membrane"/>
    <property type="evidence" value="ECO:0007669"/>
    <property type="project" value="TreeGrafter"/>
</dbReference>
<dbReference type="Gene3D" id="2.40.40.20">
    <property type="match status" value="1"/>
</dbReference>
<protein>
    <submittedName>
        <fullName evidence="13">Anaerobic dehydrogenase</fullName>
    </submittedName>
</protein>
<keyword evidence="4" id="KW-0004">4Fe-4S</keyword>
<dbReference type="PANTHER" id="PTHR43105:SF9">
    <property type="entry name" value="NADPH-FE(3+) OXIDOREDUCTASE SUBUNIT ALPHA"/>
    <property type="match status" value="1"/>
</dbReference>
<dbReference type="GO" id="GO:0042128">
    <property type="term" value="P:nitrate assimilation"/>
    <property type="evidence" value="ECO:0007669"/>
    <property type="project" value="UniProtKB-KW"/>
</dbReference>
<evidence type="ECO:0000313" key="13">
    <source>
        <dbReference type="EMBL" id="EME70591.1"/>
    </source>
</evidence>
<sequence>MIDTAIRTTCPYCGVGCGVIAERDDASGAWAVRGDPGHPANFGRLCVKGAALAETIGLDGRLLHPMIGGAAAGWETALDLVAEKFSAVIAEHGPDSVAFYVSGQLLTEDYYAANKLMKGFIGSANIDTNSRLCMSSTVAGHVRAFGSDTVPGCYEDLDLADLVVLVGSNTAWCHPVAFQRILAAKTRRPDMRIVVIDPRRTATAECADLHLAIRPGSDAILFNGLLAHLKGEETDLDVGVPLEQIVSFFSWFADTEKTVTVWSQGINQSSSGTDKVDAIINCHLLTGRIGRPGMGPFSLTGQPNAMGGREVGGLANMLAAHMGFDEANVERVGRFWNAPRMAAKPGLKAVDLFKAVKDGRIKALWVMATNPAVSLPEADEVRAAMAACPFVVISECEADTDSAQFAHVRLPALAWGEKVGTVTNSERRISRQRPFLPAPGEARGDWWIIAQVAGRMGFGEAFAWTGAGEIFDEFCRLTAFENDGARDLDLAGLVGGDYESLEPIQWPVKAPGQGTARLFADGRFYHPDGRSRMLDIEPRPPARLPDEAFPLILNTGRMRDQWHTMTRTGRSARLAAHAPEPLLSVHPRDALRFGLADGGLARVSGRRAAVVLRVALDSGQRPGEVFAPIHWNDRTASGAVVGSLIDAATDPVSGQPELKQAPVMVAPLAAAWHGVLLSRNPVELPRSLYWAKAAGHAHSIWRLAGEAGEDWPATAKQWLGTDGEWIEFLDPNRGHYRGARLVDGRLDSVLFVFPWATDFSPDWVAAAFGRAAIEGGERATLVAGAPPGGDRGRDKTVCACFNVGLATIRAAIRDHRLSSAAEVGADAEGRDQLRLVRAGNSGDPGRGGAEGGLEPVTPWPSPGATAAG</sequence>
<dbReference type="SUPFAM" id="SSF53706">
    <property type="entry name" value="Formate dehydrogenase/DMSO reductase, domains 1-3"/>
    <property type="match status" value="1"/>
</dbReference>
<keyword evidence="6" id="KW-0479">Metal-binding</keyword>
<dbReference type="GO" id="GO:0016491">
    <property type="term" value="F:oxidoreductase activity"/>
    <property type="evidence" value="ECO:0007669"/>
    <property type="project" value="UniProtKB-KW"/>
</dbReference>
<dbReference type="eggNOG" id="COG0243">
    <property type="taxonomic scope" value="Bacteria"/>
</dbReference>
<evidence type="ECO:0000256" key="1">
    <source>
        <dbReference type="ARBA" id="ARBA00001942"/>
    </source>
</evidence>
<dbReference type="InterPro" id="IPR027467">
    <property type="entry name" value="MopterinOxRdtase_cofactor_BS"/>
</dbReference>